<dbReference type="EMBL" id="ADCP02000003">
    <property type="protein sequence ID" value="EFV44431.2"/>
    <property type="molecule type" value="Genomic_DNA"/>
</dbReference>
<accession>E5Y6F9</accession>
<dbReference type="STRING" id="563192.HMPREF0179_01772"/>
<name>E5Y6F9_BILW3</name>
<evidence type="ECO:0000313" key="2">
    <source>
        <dbReference type="Proteomes" id="UP000006034"/>
    </source>
</evidence>
<dbReference type="AlphaFoldDB" id="E5Y6F9"/>
<evidence type="ECO:0000313" key="1">
    <source>
        <dbReference type="EMBL" id="EFV44431.2"/>
    </source>
</evidence>
<sequence length="92" mass="10439">MEGCPEGGNTVLTRRMAKRQHCPLMPMAKIYEHHVNGVQINCEIIEYEKCTGEECPKWQDGKTDGKVCPYEETCRICSTCRTCPDRYGYCGG</sequence>
<reference evidence="1 2" key="1">
    <citation type="submission" date="2010-10" db="EMBL/GenBank/DDBJ databases">
        <authorList>
            <consortium name="The Broad Institute Genome Sequencing Platform"/>
            <person name="Ward D."/>
            <person name="Earl A."/>
            <person name="Feldgarden M."/>
            <person name="Young S.K."/>
            <person name="Gargeya S."/>
            <person name="Zeng Q."/>
            <person name="Alvarado L."/>
            <person name="Berlin A."/>
            <person name="Bochicchio J."/>
            <person name="Chapman S.B."/>
            <person name="Chen Z."/>
            <person name="Freedman E."/>
            <person name="Gellesch M."/>
            <person name="Goldberg J."/>
            <person name="Griggs A."/>
            <person name="Gujja S."/>
            <person name="Heilman E."/>
            <person name="Heiman D."/>
            <person name="Howarth C."/>
            <person name="Mehta T."/>
            <person name="Neiman D."/>
            <person name="Pearson M."/>
            <person name="Roberts A."/>
            <person name="Saif S."/>
            <person name="Shea T."/>
            <person name="Shenoy N."/>
            <person name="Sisk P."/>
            <person name="Stolte C."/>
            <person name="Sykes S."/>
            <person name="White J."/>
            <person name="Yandava C."/>
            <person name="Allen-Vercoe E."/>
            <person name="Sibley C."/>
            <person name="Ambrose C.E."/>
            <person name="Strauss J."/>
            <person name="Daigneault M."/>
            <person name="Haas B."/>
            <person name="Nusbaum C."/>
            <person name="Birren B."/>
        </authorList>
    </citation>
    <scope>NUCLEOTIDE SEQUENCE [LARGE SCALE GENOMIC DNA]</scope>
    <source>
        <strain evidence="1 2">3_1_6</strain>
    </source>
</reference>
<keyword evidence="2" id="KW-1185">Reference proteome</keyword>
<gene>
    <name evidence="1" type="ORF">HMPREF0179_01772</name>
</gene>
<proteinExistence type="predicted"/>
<comment type="caution">
    <text evidence="1">The sequence shown here is derived from an EMBL/GenBank/DDBJ whole genome shotgun (WGS) entry which is preliminary data.</text>
</comment>
<dbReference type="Proteomes" id="UP000006034">
    <property type="component" value="Unassembled WGS sequence"/>
</dbReference>
<reference evidence="1 2" key="2">
    <citation type="submission" date="2013-04" db="EMBL/GenBank/DDBJ databases">
        <title>The Genome Sequence of Bilophila wadsworthia 3_1_6.</title>
        <authorList>
            <consortium name="The Broad Institute Genomics Platform"/>
            <person name="Earl A."/>
            <person name="Ward D."/>
            <person name="Feldgarden M."/>
            <person name="Gevers D."/>
            <person name="Sibley C."/>
            <person name="Strauss J."/>
            <person name="Allen-Vercoe E."/>
            <person name="Walker B."/>
            <person name="Young S."/>
            <person name="Zeng Q."/>
            <person name="Gargeya S."/>
            <person name="Fitzgerald M."/>
            <person name="Haas B."/>
            <person name="Abouelleil A."/>
            <person name="Allen A.W."/>
            <person name="Alvarado L."/>
            <person name="Arachchi H.M."/>
            <person name="Berlin A.M."/>
            <person name="Chapman S.B."/>
            <person name="Gainer-Dewar J."/>
            <person name="Goldberg J."/>
            <person name="Griggs A."/>
            <person name="Gujja S."/>
            <person name="Hansen M."/>
            <person name="Howarth C."/>
            <person name="Imamovic A."/>
            <person name="Ireland A."/>
            <person name="Larimer J."/>
            <person name="McCowan C."/>
            <person name="Murphy C."/>
            <person name="Pearson M."/>
            <person name="Poon T.W."/>
            <person name="Priest M."/>
            <person name="Roberts A."/>
            <person name="Saif S."/>
            <person name="Shea T."/>
            <person name="Sisk P."/>
            <person name="Sykes S."/>
            <person name="Wortman J."/>
            <person name="Nusbaum C."/>
            <person name="Birren B."/>
        </authorList>
    </citation>
    <scope>NUCLEOTIDE SEQUENCE [LARGE SCALE GENOMIC DNA]</scope>
    <source>
        <strain evidence="1 2">3_1_6</strain>
    </source>
</reference>
<protein>
    <submittedName>
        <fullName evidence="1">Uncharacterized protein</fullName>
    </submittedName>
</protein>
<dbReference type="HOGENOM" id="CLU_2407395_0_0_7"/>
<organism evidence="1 2">
    <name type="scientific">Bilophila wadsworthia (strain 3_1_6)</name>
    <dbReference type="NCBI Taxonomy" id="563192"/>
    <lineage>
        <taxon>Bacteria</taxon>
        <taxon>Pseudomonadati</taxon>
        <taxon>Thermodesulfobacteriota</taxon>
        <taxon>Desulfovibrionia</taxon>
        <taxon>Desulfovibrionales</taxon>
        <taxon>Desulfovibrionaceae</taxon>
        <taxon>Bilophila</taxon>
    </lineage>
</organism>